<evidence type="ECO:0000256" key="1">
    <source>
        <dbReference type="SAM" id="Phobius"/>
    </source>
</evidence>
<name>A0ABU6SKL1_9FABA</name>
<evidence type="ECO:0000313" key="2">
    <source>
        <dbReference type="EMBL" id="MED6136313.1"/>
    </source>
</evidence>
<dbReference type="EMBL" id="JASCZI010060838">
    <property type="protein sequence ID" value="MED6136313.1"/>
    <property type="molecule type" value="Genomic_DNA"/>
</dbReference>
<organism evidence="2 3">
    <name type="scientific">Stylosanthes scabra</name>
    <dbReference type="NCBI Taxonomy" id="79078"/>
    <lineage>
        <taxon>Eukaryota</taxon>
        <taxon>Viridiplantae</taxon>
        <taxon>Streptophyta</taxon>
        <taxon>Embryophyta</taxon>
        <taxon>Tracheophyta</taxon>
        <taxon>Spermatophyta</taxon>
        <taxon>Magnoliopsida</taxon>
        <taxon>eudicotyledons</taxon>
        <taxon>Gunneridae</taxon>
        <taxon>Pentapetalae</taxon>
        <taxon>rosids</taxon>
        <taxon>fabids</taxon>
        <taxon>Fabales</taxon>
        <taxon>Fabaceae</taxon>
        <taxon>Papilionoideae</taxon>
        <taxon>50 kb inversion clade</taxon>
        <taxon>dalbergioids sensu lato</taxon>
        <taxon>Dalbergieae</taxon>
        <taxon>Pterocarpus clade</taxon>
        <taxon>Stylosanthes</taxon>
    </lineage>
</organism>
<feature type="transmembrane region" description="Helical" evidence="1">
    <location>
        <begin position="32"/>
        <end position="61"/>
    </location>
</feature>
<evidence type="ECO:0000313" key="3">
    <source>
        <dbReference type="Proteomes" id="UP001341840"/>
    </source>
</evidence>
<dbReference type="Proteomes" id="UP001341840">
    <property type="component" value="Unassembled WGS sequence"/>
</dbReference>
<sequence>MDFDPFQFCSVVMSCGVGETEINSWNKHSRKVLVIQVGTSLFISFCVMHKFLIHFFMYFAISMFICPYDSGEQVLYSLCTIVLCSSSSLTLLLLSFSAYRIESSSSGCEKNSNYC</sequence>
<protein>
    <submittedName>
        <fullName evidence="2">Uncharacterized protein</fullName>
    </submittedName>
</protein>
<keyword evidence="1" id="KW-0472">Membrane</keyword>
<feature type="transmembrane region" description="Helical" evidence="1">
    <location>
        <begin position="73"/>
        <end position="96"/>
    </location>
</feature>
<proteinExistence type="predicted"/>
<accession>A0ABU6SKL1</accession>
<keyword evidence="1" id="KW-0812">Transmembrane</keyword>
<gene>
    <name evidence="2" type="ORF">PIB30_054900</name>
</gene>
<keyword evidence="1" id="KW-1133">Transmembrane helix</keyword>
<comment type="caution">
    <text evidence="2">The sequence shown here is derived from an EMBL/GenBank/DDBJ whole genome shotgun (WGS) entry which is preliminary data.</text>
</comment>
<reference evidence="2 3" key="1">
    <citation type="journal article" date="2023" name="Plants (Basel)">
        <title>Bridging the Gap: Combining Genomics and Transcriptomics Approaches to Understand Stylosanthes scabra, an Orphan Legume from the Brazilian Caatinga.</title>
        <authorList>
            <person name="Ferreira-Neto J.R.C."/>
            <person name="da Silva M.D."/>
            <person name="Binneck E."/>
            <person name="de Melo N.F."/>
            <person name="da Silva R.H."/>
            <person name="de Melo A.L.T.M."/>
            <person name="Pandolfi V."/>
            <person name="Bustamante F.O."/>
            <person name="Brasileiro-Vidal A.C."/>
            <person name="Benko-Iseppon A.M."/>
        </authorList>
    </citation>
    <scope>NUCLEOTIDE SEQUENCE [LARGE SCALE GENOMIC DNA]</scope>
    <source>
        <tissue evidence="2">Leaves</tissue>
    </source>
</reference>
<keyword evidence="3" id="KW-1185">Reference proteome</keyword>